<dbReference type="SMART" id="SM00516">
    <property type="entry name" value="SEC14"/>
    <property type="match status" value="1"/>
</dbReference>
<keyword evidence="4" id="KW-1185">Reference proteome</keyword>
<feature type="region of interest" description="Disordered" evidence="1">
    <location>
        <begin position="38"/>
        <end position="63"/>
    </location>
</feature>
<reference evidence="3" key="1">
    <citation type="submission" date="2021-02" db="EMBL/GenBank/DDBJ databases">
        <authorList>
            <person name="Dougan E. K."/>
            <person name="Rhodes N."/>
            <person name="Thang M."/>
            <person name="Chan C."/>
        </authorList>
    </citation>
    <scope>NUCLEOTIDE SEQUENCE</scope>
</reference>
<evidence type="ECO:0000313" key="4">
    <source>
        <dbReference type="Proteomes" id="UP000649617"/>
    </source>
</evidence>
<dbReference type="GO" id="GO:0008526">
    <property type="term" value="F:phosphatidylinositol transfer activity"/>
    <property type="evidence" value="ECO:0007669"/>
    <property type="project" value="TreeGrafter"/>
</dbReference>
<dbReference type="InterPro" id="IPR036273">
    <property type="entry name" value="CRAL/TRIO_N_dom_sf"/>
</dbReference>
<evidence type="ECO:0000313" key="3">
    <source>
        <dbReference type="EMBL" id="CAE7643408.1"/>
    </source>
</evidence>
<dbReference type="EMBL" id="CAJNIZ010042917">
    <property type="protein sequence ID" value="CAE7643408.1"/>
    <property type="molecule type" value="Genomic_DNA"/>
</dbReference>
<name>A0A812VIS9_SYMPI</name>
<dbReference type="SUPFAM" id="SSF46938">
    <property type="entry name" value="CRAL/TRIO N-terminal domain"/>
    <property type="match status" value="1"/>
</dbReference>
<dbReference type="CDD" id="cd00170">
    <property type="entry name" value="SEC14"/>
    <property type="match status" value="1"/>
</dbReference>
<dbReference type="PANTHER" id="PTHR45824">
    <property type="entry name" value="GH16843P"/>
    <property type="match status" value="1"/>
</dbReference>
<dbReference type="InterPro" id="IPR001251">
    <property type="entry name" value="CRAL-TRIO_dom"/>
</dbReference>
<dbReference type="Proteomes" id="UP000649617">
    <property type="component" value="Unassembled WGS sequence"/>
</dbReference>
<dbReference type="InterPro" id="IPR036865">
    <property type="entry name" value="CRAL-TRIO_dom_sf"/>
</dbReference>
<sequence>MGTCCSYERPQGLLGETPNEFVSELDRSTYSISGSIQEHDITPDAGAGGVKRASLKQEKSNPTYQSEEQINSVVVFAQRTLGLATLSDWQKAWCTPSRISIFLRGRKGDVEAAGKLVAQALQWRDQHQALLTGKCIPRWQGDMRLLCQGHAGHPLLYASHRFQTESYNPQDMVEHAAVVLETAVRIMPPSVHQIDAVFDLKHFQIRYNLDPRGAIAAAELLKYAFRDVLRCILIVDAPAALSMFWSLVKPTLPEGTRRKVAFLSSEKALELVTQLQGSQAASHLEEVMRANRLPGPGAVPSFPCEQACKV</sequence>
<accession>A0A812VIS9</accession>
<dbReference type="PROSITE" id="PS50191">
    <property type="entry name" value="CRAL_TRIO"/>
    <property type="match status" value="1"/>
</dbReference>
<evidence type="ECO:0000256" key="1">
    <source>
        <dbReference type="SAM" id="MobiDB-lite"/>
    </source>
</evidence>
<evidence type="ECO:0000259" key="2">
    <source>
        <dbReference type="PROSITE" id="PS50191"/>
    </source>
</evidence>
<organism evidence="3 4">
    <name type="scientific">Symbiodinium pilosum</name>
    <name type="common">Dinoflagellate</name>
    <dbReference type="NCBI Taxonomy" id="2952"/>
    <lineage>
        <taxon>Eukaryota</taxon>
        <taxon>Sar</taxon>
        <taxon>Alveolata</taxon>
        <taxon>Dinophyceae</taxon>
        <taxon>Suessiales</taxon>
        <taxon>Symbiodiniaceae</taxon>
        <taxon>Symbiodinium</taxon>
    </lineage>
</organism>
<comment type="caution">
    <text evidence="3">The sequence shown here is derived from an EMBL/GenBank/DDBJ whole genome shotgun (WGS) entry which is preliminary data.</text>
</comment>
<dbReference type="OrthoDB" id="75724at2759"/>
<dbReference type="AlphaFoldDB" id="A0A812VIS9"/>
<protein>
    <submittedName>
        <fullName evidence="3">Rsc5 protein</fullName>
    </submittedName>
</protein>
<dbReference type="Pfam" id="PF00650">
    <property type="entry name" value="CRAL_TRIO"/>
    <property type="match status" value="1"/>
</dbReference>
<dbReference type="SUPFAM" id="SSF52087">
    <property type="entry name" value="CRAL/TRIO domain"/>
    <property type="match status" value="1"/>
</dbReference>
<dbReference type="Gene3D" id="3.40.525.10">
    <property type="entry name" value="CRAL-TRIO lipid binding domain"/>
    <property type="match status" value="1"/>
</dbReference>
<proteinExistence type="predicted"/>
<gene>
    <name evidence="3" type="primary">rsc5</name>
    <name evidence="3" type="ORF">SPIL2461_LOCUS17067</name>
</gene>
<feature type="domain" description="CRAL-TRIO" evidence="2">
    <location>
        <begin position="151"/>
        <end position="294"/>
    </location>
</feature>
<dbReference type="InterPro" id="IPR052578">
    <property type="entry name" value="PI_Transfer_CRAL-TRIO"/>
</dbReference>
<dbReference type="PANTHER" id="PTHR45824:SF29">
    <property type="entry name" value="GH16843P"/>
    <property type="match status" value="1"/>
</dbReference>